<dbReference type="PROSITE" id="PS51462">
    <property type="entry name" value="NUDIX"/>
    <property type="match status" value="1"/>
</dbReference>
<evidence type="ECO:0000313" key="9">
    <source>
        <dbReference type="EMBL" id="ABS01911.1"/>
    </source>
</evidence>
<proteinExistence type="inferred from homology"/>
<dbReference type="InterPro" id="IPR000059">
    <property type="entry name" value="NUDIX_hydrolase_NudL_CS"/>
</dbReference>
<evidence type="ECO:0000256" key="1">
    <source>
        <dbReference type="ARBA" id="ARBA00001936"/>
    </source>
</evidence>
<dbReference type="CDD" id="cd03426">
    <property type="entry name" value="NUDIX_CoAse_Nudt7"/>
    <property type="match status" value="1"/>
</dbReference>
<feature type="domain" description="Nudix hydrolase" evidence="8">
    <location>
        <begin position="43"/>
        <end position="180"/>
    </location>
</feature>
<protein>
    <submittedName>
        <fullName evidence="9">NUDIX hydrolase</fullName>
    </submittedName>
</protein>
<reference evidence="10" key="1">
    <citation type="journal article" date="2008" name="PLoS ONE">
        <title>Survival in nuclear waste, extreme resistance, and potential applications gleaned from the genome sequence of Kineococcus radiotolerans SRS30216.</title>
        <authorList>
            <person name="Bagwell C.E."/>
            <person name="Bhat S."/>
            <person name="Hawkins G.M."/>
            <person name="Smith B.W."/>
            <person name="Biswas T."/>
            <person name="Hoover T.R."/>
            <person name="Saunders E."/>
            <person name="Han C.S."/>
            <person name="Tsodikov O.V."/>
            <person name="Shimkets L.J."/>
        </authorList>
    </citation>
    <scope>NUCLEOTIDE SEQUENCE [LARGE SCALE GENOMIC DNA]</scope>
    <source>
        <strain evidence="10">ATCC BAA-149 / DSM 14245 / SRS30216</strain>
    </source>
</reference>
<sequence length="233" mass="23632">MSALPGWLQPLAARLPTVTAADLRWRADRSPDPGTAAAAAAAASRPAAVLVLLAEGPGGPEVLLTERAGTLRQHSGQVAFPGGRSDPGDADAAATALREAEEETGLEPGGVSVLGQLPPLALAHSGHRVTCVVGHWHAPCPVGVVDPSEVARVERVPLAELFAEGAVRRVRGPGGPGAYVGPAFAVRGLLVWGFTAEVLVRVLDLGGLRPPPPATAVAELSLEQALDWAGAGA</sequence>
<evidence type="ECO:0000256" key="6">
    <source>
        <dbReference type="ARBA" id="ARBA00022842"/>
    </source>
</evidence>
<organism evidence="9 10">
    <name type="scientific">Kineococcus radiotolerans (strain ATCC BAA-149 / DSM 14245 / SRS30216)</name>
    <dbReference type="NCBI Taxonomy" id="266940"/>
    <lineage>
        <taxon>Bacteria</taxon>
        <taxon>Bacillati</taxon>
        <taxon>Actinomycetota</taxon>
        <taxon>Actinomycetes</taxon>
        <taxon>Kineosporiales</taxon>
        <taxon>Kineosporiaceae</taxon>
        <taxon>Kineococcus</taxon>
    </lineage>
</organism>
<dbReference type="PANTHER" id="PTHR12992">
    <property type="entry name" value="NUDIX HYDROLASE"/>
    <property type="match status" value="1"/>
</dbReference>
<evidence type="ECO:0000313" key="10">
    <source>
        <dbReference type="Proteomes" id="UP000001116"/>
    </source>
</evidence>
<keyword evidence="6" id="KW-0460">Magnesium</keyword>
<dbReference type="GO" id="GO:0009132">
    <property type="term" value="P:nucleoside diphosphate metabolic process"/>
    <property type="evidence" value="ECO:0007669"/>
    <property type="project" value="InterPro"/>
</dbReference>
<dbReference type="RefSeq" id="WP_012085259.1">
    <property type="nucleotide sequence ID" value="NC_009664.2"/>
</dbReference>
<dbReference type="STRING" id="266940.Krad_0421"/>
<evidence type="ECO:0000256" key="7">
    <source>
        <dbReference type="ARBA" id="ARBA00023211"/>
    </source>
</evidence>
<dbReference type="eggNOG" id="COG0494">
    <property type="taxonomic scope" value="Bacteria"/>
</dbReference>
<comment type="similarity">
    <text evidence="3">Belongs to the Nudix hydrolase family. PCD1 subfamily.</text>
</comment>
<dbReference type="AlphaFoldDB" id="A6W522"/>
<comment type="cofactor">
    <cofactor evidence="1">
        <name>Mn(2+)</name>
        <dbReference type="ChEBI" id="CHEBI:29035"/>
    </cofactor>
</comment>
<dbReference type="OrthoDB" id="9802805at2"/>
<gene>
    <name evidence="9" type="ordered locus">Krad_0421</name>
</gene>
<dbReference type="Pfam" id="PF00293">
    <property type="entry name" value="NUDIX"/>
    <property type="match status" value="1"/>
</dbReference>
<dbReference type="InterPro" id="IPR045121">
    <property type="entry name" value="CoAse"/>
</dbReference>
<evidence type="ECO:0000256" key="5">
    <source>
        <dbReference type="ARBA" id="ARBA00022801"/>
    </source>
</evidence>
<dbReference type="KEGG" id="kra:Krad_0421"/>
<keyword evidence="10" id="KW-1185">Reference proteome</keyword>
<dbReference type="GO" id="GO:0000287">
    <property type="term" value="F:magnesium ion binding"/>
    <property type="evidence" value="ECO:0007669"/>
    <property type="project" value="InterPro"/>
</dbReference>
<dbReference type="InterPro" id="IPR015797">
    <property type="entry name" value="NUDIX_hydrolase-like_dom_sf"/>
</dbReference>
<dbReference type="GO" id="GO:0030145">
    <property type="term" value="F:manganese ion binding"/>
    <property type="evidence" value="ECO:0007669"/>
    <property type="project" value="InterPro"/>
</dbReference>
<dbReference type="SUPFAM" id="SSF55811">
    <property type="entry name" value="Nudix"/>
    <property type="match status" value="1"/>
</dbReference>
<dbReference type="EMBL" id="CP000750">
    <property type="protein sequence ID" value="ABS01911.1"/>
    <property type="molecule type" value="Genomic_DNA"/>
</dbReference>
<dbReference type="HOGENOM" id="CLU_040940_3_1_11"/>
<comment type="cofactor">
    <cofactor evidence="2">
        <name>Mg(2+)</name>
        <dbReference type="ChEBI" id="CHEBI:18420"/>
    </cofactor>
</comment>
<evidence type="ECO:0000256" key="2">
    <source>
        <dbReference type="ARBA" id="ARBA00001946"/>
    </source>
</evidence>
<keyword evidence="7" id="KW-0464">Manganese</keyword>
<accession>A6W522</accession>
<evidence type="ECO:0000259" key="8">
    <source>
        <dbReference type="PROSITE" id="PS51462"/>
    </source>
</evidence>
<name>A6W522_KINRD</name>
<dbReference type="PANTHER" id="PTHR12992:SF11">
    <property type="entry name" value="MITOCHONDRIAL COENZYME A DIPHOSPHATASE NUDT8"/>
    <property type="match status" value="1"/>
</dbReference>
<dbReference type="PROSITE" id="PS01293">
    <property type="entry name" value="NUDIX_COA"/>
    <property type="match status" value="1"/>
</dbReference>
<dbReference type="Gene3D" id="3.90.79.10">
    <property type="entry name" value="Nucleoside Triphosphate Pyrophosphohydrolase"/>
    <property type="match status" value="1"/>
</dbReference>
<evidence type="ECO:0000256" key="3">
    <source>
        <dbReference type="ARBA" id="ARBA00006506"/>
    </source>
</evidence>
<evidence type="ECO:0000256" key="4">
    <source>
        <dbReference type="ARBA" id="ARBA00022723"/>
    </source>
</evidence>
<dbReference type="InterPro" id="IPR000086">
    <property type="entry name" value="NUDIX_hydrolase_dom"/>
</dbReference>
<keyword evidence="4" id="KW-0479">Metal-binding</keyword>
<keyword evidence="5 9" id="KW-0378">Hydrolase</keyword>
<dbReference type="Proteomes" id="UP000001116">
    <property type="component" value="Chromosome"/>
</dbReference>
<dbReference type="GO" id="GO:0010945">
    <property type="term" value="F:coenzyme A diphosphatase activity"/>
    <property type="evidence" value="ECO:0007669"/>
    <property type="project" value="InterPro"/>
</dbReference>